<evidence type="ECO:0000313" key="2">
    <source>
        <dbReference type="Proteomes" id="UP000183257"/>
    </source>
</evidence>
<dbReference type="Proteomes" id="UP000183257">
    <property type="component" value="Unassembled WGS sequence"/>
</dbReference>
<dbReference type="Pfam" id="PF22668">
    <property type="entry name" value="DUF7009"/>
    <property type="match status" value="1"/>
</dbReference>
<organism evidence="1 2">
    <name type="scientific">Cellulophaga fucicola</name>
    <dbReference type="NCBI Taxonomy" id="76595"/>
    <lineage>
        <taxon>Bacteria</taxon>
        <taxon>Pseudomonadati</taxon>
        <taxon>Bacteroidota</taxon>
        <taxon>Flavobacteriia</taxon>
        <taxon>Flavobacteriales</taxon>
        <taxon>Flavobacteriaceae</taxon>
        <taxon>Cellulophaga</taxon>
    </lineage>
</organism>
<sequence length="120" mass="13902">MKIRIRGNSIRYRLTKSEVISFCKTGSFAEKTEFSSTLFSYEIQTKKGITNLETDYDNNKIIIFVPQSYIKDWATNTIVGFNNNFLTKEGKEIFILVEKDFVCMDETVEDQSDNYPNPNA</sequence>
<accession>A0A1K1QVR1</accession>
<dbReference type="OrthoDB" id="7060517at2"/>
<evidence type="ECO:0000313" key="1">
    <source>
        <dbReference type="EMBL" id="SFW63861.1"/>
    </source>
</evidence>
<dbReference type="STRING" id="76595.SAMN05660313_03011"/>
<dbReference type="InterPro" id="IPR053825">
    <property type="entry name" value="DUF7009"/>
</dbReference>
<keyword evidence="2" id="KW-1185">Reference proteome</keyword>
<reference evidence="2" key="1">
    <citation type="submission" date="2016-11" db="EMBL/GenBank/DDBJ databases">
        <authorList>
            <person name="Varghese N."/>
            <person name="Submissions S."/>
        </authorList>
    </citation>
    <scope>NUCLEOTIDE SEQUENCE [LARGE SCALE GENOMIC DNA]</scope>
    <source>
        <strain evidence="2">DSM 24786</strain>
    </source>
</reference>
<protein>
    <submittedName>
        <fullName evidence="1">Uncharacterized protein</fullName>
    </submittedName>
</protein>
<dbReference type="AlphaFoldDB" id="A0A1K1QVR1"/>
<gene>
    <name evidence="1" type="ORF">SAMN05660313_03011</name>
</gene>
<dbReference type="EMBL" id="FPIY01000005">
    <property type="protein sequence ID" value="SFW63861.1"/>
    <property type="molecule type" value="Genomic_DNA"/>
</dbReference>
<name>A0A1K1QVR1_9FLAO</name>
<dbReference type="RefSeq" id="WP_072304636.1">
    <property type="nucleotide sequence ID" value="NZ_FPIY01000005.1"/>
</dbReference>
<proteinExistence type="predicted"/>